<evidence type="ECO:0000256" key="1">
    <source>
        <dbReference type="SAM" id="SignalP"/>
    </source>
</evidence>
<dbReference type="GeneID" id="73327890"/>
<proteinExistence type="predicted"/>
<dbReference type="EMBL" id="BQXU01000017">
    <property type="protein sequence ID" value="GKT46907.1"/>
    <property type="molecule type" value="Genomic_DNA"/>
</dbReference>
<feature type="chain" id="PRO_5041212103" evidence="1">
    <location>
        <begin position="25"/>
        <end position="84"/>
    </location>
</feature>
<comment type="caution">
    <text evidence="2">The sequence shown here is derived from an EMBL/GenBank/DDBJ whole genome shotgun (WGS) entry which is preliminary data.</text>
</comment>
<keyword evidence="1" id="KW-0732">Signal</keyword>
<name>A0AA37LE80_9PEZI</name>
<gene>
    <name evidence="2" type="ORF">ColSpa_07088</name>
</gene>
<dbReference type="AlphaFoldDB" id="A0AA37LE80"/>
<evidence type="ECO:0000313" key="2">
    <source>
        <dbReference type="EMBL" id="GKT46907.1"/>
    </source>
</evidence>
<dbReference type="RefSeq" id="XP_049129257.1">
    <property type="nucleotide sequence ID" value="XM_049273300.1"/>
</dbReference>
<sequence>MLFSTILSAAFVAAAVPMIDRSEAHEVEITNAFARTLTNYTLIYEFDIIDNKEGELAHCNGECYDLHALWLHLMTLIVIFEGMT</sequence>
<evidence type="ECO:0000313" key="3">
    <source>
        <dbReference type="Proteomes" id="UP001055115"/>
    </source>
</evidence>
<feature type="signal peptide" evidence="1">
    <location>
        <begin position="1"/>
        <end position="24"/>
    </location>
</feature>
<dbReference type="Proteomes" id="UP001055115">
    <property type="component" value="Unassembled WGS sequence"/>
</dbReference>
<accession>A0AA37LE80</accession>
<organism evidence="2 3">
    <name type="scientific">Colletotrichum spaethianum</name>
    <dbReference type="NCBI Taxonomy" id="700344"/>
    <lineage>
        <taxon>Eukaryota</taxon>
        <taxon>Fungi</taxon>
        <taxon>Dikarya</taxon>
        <taxon>Ascomycota</taxon>
        <taxon>Pezizomycotina</taxon>
        <taxon>Sordariomycetes</taxon>
        <taxon>Hypocreomycetidae</taxon>
        <taxon>Glomerellales</taxon>
        <taxon>Glomerellaceae</taxon>
        <taxon>Colletotrichum</taxon>
        <taxon>Colletotrichum spaethianum species complex</taxon>
    </lineage>
</organism>
<keyword evidence="3" id="KW-1185">Reference proteome</keyword>
<reference evidence="2 3" key="1">
    <citation type="submission" date="2022-03" db="EMBL/GenBank/DDBJ databases">
        <title>Genome data of Colletotrichum spp.</title>
        <authorList>
            <person name="Utami Y.D."/>
            <person name="Hiruma K."/>
        </authorList>
    </citation>
    <scope>NUCLEOTIDE SEQUENCE [LARGE SCALE GENOMIC DNA]</scope>
    <source>
        <strain evidence="2 3">MAFF 239500</strain>
    </source>
</reference>
<protein>
    <submittedName>
        <fullName evidence="2">Uncharacterized protein</fullName>
    </submittedName>
</protein>